<accession>A0A7W9DZ53</accession>
<dbReference type="Proteomes" id="UP000537204">
    <property type="component" value="Unassembled WGS sequence"/>
</dbReference>
<dbReference type="PANTHER" id="PTHR36452:SF1">
    <property type="entry name" value="DUF2461 DOMAIN-CONTAINING PROTEIN"/>
    <property type="match status" value="1"/>
</dbReference>
<dbReference type="AlphaFoldDB" id="A0A7W9DZ53"/>
<evidence type="ECO:0000313" key="1">
    <source>
        <dbReference type="EMBL" id="MBB5635185.1"/>
    </source>
</evidence>
<gene>
    <name evidence="1" type="ORF">HDE68_001070</name>
</gene>
<dbReference type="Pfam" id="PF09365">
    <property type="entry name" value="DUF2461"/>
    <property type="match status" value="1"/>
</dbReference>
<comment type="caution">
    <text evidence="1">The sequence shown here is derived from an EMBL/GenBank/DDBJ whole genome shotgun (WGS) entry which is preliminary data.</text>
</comment>
<sequence length="231" mass="26711">MANSNLQQLRLQSSNFDFLGLLKKNNDREWFNANKDAFQKEHEQIEDFADALLQELNTHDVIETPSGKKSLYRIYRDTRFSKDKTPYKTHWSGSFRRASKQRRGGYHFHLETGNNYIAGGFFGPSTADLKLIREDISFDSKPLRTILNSESFVSAFGTLKGEQLKTTPKGFDANDEAIDLLRYKQFLLIRKFSDAEVLDESFLEKAGETFKNMRPFFDYMSEVLTTDINGL</sequence>
<protein>
    <submittedName>
        <fullName evidence="1">Uncharacterized protein (TIGR02453 family)</fullName>
    </submittedName>
</protein>
<dbReference type="NCBIfam" id="TIGR02453">
    <property type="entry name" value="TIGR02453 family protein"/>
    <property type="match status" value="1"/>
</dbReference>
<dbReference type="InterPro" id="IPR015996">
    <property type="entry name" value="UCP028451"/>
</dbReference>
<dbReference type="EMBL" id="JACHCE010000001">
    <property type="protein sequence ID" value="MBB5635185.1"/>
    <property type="molecule type" value="Genomic_DNA"/>
</dbReference>
<organism evidence="1 2">
    <name type="scientific">Pedobacter cryoconitis</name>
    <dbReference type="NCBI Taxonomy" id="188932"/>
    <lineage>
        <taxon>Bacteria</taxon>
        <taxon>Pseudomonadati</taxon>
        <taxon>Bacteroidota</taxon>
        <taxon>Sphingobacteriia</taxon>
        <taxon>Sphingobacteriales</taxon>
        <taxon>Sphingobacteriaceae</taxon>
        <taxon>Pedobacter</taxon>
    </lineage>
</organism>
<reference evidence="1 2" key="1">
    <citation type="submission" date="2020-08" db="EMBL/GenBank/DDBJ databases">
        <title>Genomic Encyclopedia of Type Strains, Phase IV (KMG-V): Genome sequencing to study the core and pangenomes of soil and plant-associated prokaryotes.</title>
        <authorList>
            <person name="Whitman W."/>
        </authorList>
    </citation>
    <scope>NUCLEOTIDE SEQUENCE [LARGE SCALE GENOMIC DNA]</scope>
    <source>
        <strain evidence="1 2">S3M1</strain>
    </source>
</reference>
<name>A0A7W9DZ53_9SPHI</name>
<dbReference type="RefSeq" id="WP_183879602.1">
    <property type="nucleotide sequence ID" value="NZ_JACHCE010000001.1"/>
</dbReference>
<dbReference type="PANTHER" id="PTHR36452">
    <property type="entry name" value="CHROMOSOME 12, WHOLE GENOME SHOTGUN SEQUENCE"/>
    <property type="match status" value="1"/>
</dbReference>
<evidence type="ECO:0000313" key="2">
    <source>
        <dbReference type="Proteomes" id="UP000537204"/>
    </source>
</evidence>
<dbReference type="PIRSF" id="PIRSF028451">
    <property type="entry name" value="UCP028451"/>
    <property type="match status" value="1"/>
</dbReference>
<dbReference type="InterPro" id="IPR012808">
    <property type="entry name" value="CHP02453"/>
</dbReference>
<proteinExistence type="predicted"/>